<feature type="compositionally biased region" description="Low complexity" evidence="2">
    <location>
        <begin position="444"/>
        <end position="455"/>
    </location>
</feature>
<feature type="compositionally biased region" description="Low complexity" evidence="2">
    <location>
        <begin position="40"/>
        <end position="52"/>
    </location>
</feature>
<protein>
    <submittedName>
        <fullName evidence="4">Class F sortase</fullName>
    </submittedName>
</protein>
<accession>A0A5N6A119</accession>
<dbReference type="Pfam" id="PF04203">
    <property type="entry name" value="Sortase"/>
    <property type="match status" value="1"/>
</dbReference>
<dbReference type="OrthoDB" id="525039at2"/>
<feature type="compositionally biased region" description="Basic residues" evidence="2">
    <location>
        <begin position="187"/>
        <end position="197"/>
    </location>
</feature>
<gene>
    <name evidence="4" type="ORF">FH607_023885</name>
</gene>
<proteinExistence type="predicted"/>
<keyword evidence="5" id="KW-1185">Reference proteome</keyword>
<dbReference type="CDD" id="cd05829">
    <property type="entry name" value="Sortase_F"/>
    <property type="match status" value="1"/>
</dbReference>
<feature type="compositionally biased region" description="Basic and acidic residues" evidence="2">
    <location>
        <begin position="60"/>
        <end position="69"/>
    </location>
</feature>
<feature type="compositionally biased region" description="Low complexity" evidence="2">
    <location>
        <begin position="72"/>
        <end position="99"/>
    </location>
</feature>
<evidence type="ECO:0000256" key="1">
    <source>
        <dbReference type="ARBA" id="ARBA00022801"/>
    </source>
</evidence>
<feature type="compositionally biased region" description="Low complexity" evidence="2">
    <location>
        <begin position="463"/>
        <end position="494"/>
    </location>
</feature>
<feature type="compositionally biased region" description="Basic residues" evidence="2">
    <location>
        <begin position="1"/>
        <end position="13"/>
    </location>
</feature>
<feature type="region of interest" description="Disordered" evidence="2">
    <location>
        <begin position="1"/>
        <end position="112"/>
    </location>
</feature>
<dbReference type="AlphaFoldDB" id="A0A5N6A119"/>
<dbReference type="InterPro" id="IPR042001">
    <property type="entry name" value="Sortase_F"/>
</dbReference>
<feature type="compositionally biased region" description="Basic residues" evidence="2">
    <location>
        <begin position="100"/>
        <end position="110"/>
    </location>
</feature>
<name>A0A5N6A119_9ACTN</name>
<feature type="region of interest" description="Disordered" evidence="2">
    <location>
        <begin position="236"/>
        <end position="267"/>
    </location>
</feature>
<feature type="transmembrane region" description="Helical" evidence="3">
    <location>
        <begin position="200"/>
        <end position="219"/>
    </location>
</feature>
<evidence type="ECO:0000256" key="3">
    <source>
        <dbReference type="SAM" id="Phobius"/>
    </source>
</evidence>
<keyword evidence="1" id="KW-0378">Hydrolase</keyword>
<feature type="compositionally biased region" description="Low complexity" evidence="2">
    <location>
        <begin position="246"/>
        <end position="255"/>
    </location>
</feature>
<feature type="compositionally biased region" description="Low complexity" evidence="2">
    <location>
        <begin position="16"/>
        <end position="32"/>
    </location>
</feature>
<comment type="caution">
    <text evidence="4">The sequence shown here is derived from an EMBL/GenBank/DDBJ whole genome shotgun (WGS) entry which is preliminary data.</text>
</comment>
<evidence type="ECO:0000313" key="5">
    <source>
        <dbReference type="Proteomes" id="UP000314251"/>
    </source>
</evidence>
<evidence type="ECO:0000313" key="4">
    <source>
        <dbReference type="EMBL" id="KAB8161763.1"/>
    </source>
</evidence>
<keyword evidence="3" id="KW-1133">Transmembrane helix</keyword>
<dbReference type="InterPro" id="IPR005754">
    <property type="entry name" value="Sortase"/>
</dbReference>
<dbReference type="NCBIfam" id="NF033748">
    <property type="entry name" value="class_F_sortase"/>
    <property type="match status" value="1"/>
</dbReference>
<sequence length="494" mass="51618">MPRKRRAAGRPRLPRLPDGLRAFGRPALPRLPARARRRTGTPGRHAAASARPGPAPEPPPEPRRGREPAPEPSEAGPEPSESGRGTESGRRSAPAPASRTARRPASRTARRPVVPAALVRQLAARWRTLTARWVPVARRLTGGLRDAGPATVRLVRGRATTLGQARVAVATAVRGAAGPPPPPPGTRTRHQRQSSRTRRLETTVAVTVVVIGLLVGVFAPSGGGASVREARASSSIAEGVSRPDAVDAPAAAPDAGSTANLSGSGAEGEVAVAPPLERSVPIRVRIPYLATDVEVFGADLAPDGGPPSPSEEDAQRAAWYAGGVSPGERGAAILVGHLDTYDGPAAFAGLGSLQPGETIEIDRANGDIAIFTVDSVEQYPKSDFPDERVYGSVTSPQLRLITCGGRWTEDGGYDSNIVAYARLTDSVAFADDAQEPYREPVPEPAQEQPQDVPQDNPAPDPPLDAGLDPAWDPALDPAWDPGLDPALDPAWNGG</sequence>
<dbReference type="Proteomes" id="UP000314251">
    <property type="component" value="Unassembled WGS sequence"/>
</dbReference>
<dbReference type="Gene3D" id="2.40.260.10">
    <property type="entry name" value="Sortase"/>
    <property type="match status" value="1"/>
</dbReference>
<organism evidence="4 5">
    <name type="scientific">Streptomyces mimosae</name>
    <dbReference type="NCBI Taxonomy" id="2586635"/>
    <lineage>
        <taxon>Bacteria</taxon>
        <taxon>Bacillati</taxon>
        <taxon>Actinomycetota</taxon>
        <taxon>Actinomycetes</taxon>
        <taxon>Kitasatosporales</taxon>
        <taxon>Streptomycetaceae</taxon>
        <taxon>Streptomyces</taxon>
    </lineage>
</organism>
<feature type="region of interest" description="Disordered" evidence="2">
    <location>
        <begin position="435"/>
        <end position="494"/>
    </location>
</feature>
<feature type="region of interest" description="Disordered" evidence="2">
    <location>
        <begin position="173"/>
        <end position="199"/>
    </location>
</feature>
<dbReference type="InterPro" id="IPR023365">
    <property type="entry name" value="Sortase_dom-sf"/>
</dbReference>
<keyword evidence="3" id="KW-0472">Membrane</keyword>
<evidence type="ECO:0000256" key="2">
    <source>
        <dbReference type="SAM" id="MobiDB-lite"/>
    </source>
</evidence>
<dbReference type="EMBL" id="VDLY02000017">
    <property type="protein sequence ID" value="KAB8161763.1"/>
    <property type="molecule type" value="Genomic_DNA"/>
</dbReference>
<reference evidence="4" key="1">
    <citation type="submission" date="2019-10" db="EMBL/GenBank/DDBJ databases">
        <title>Nonomuraea sp. nov., isolated from Phyllanthus amarus.</title>
        <authorList>
            <person name="Klykleung N."/>
            <person name="Tanasupawat S."/>
        </authorList>
    </citation>
    <scope>NUCLEOTIDE SEQUENCE [LARGE SCALE GENOMIC DNA]</scope>
    <source>
        <strain evidence="4">3MP-10</strain>
    </source>
</reference>
<dbReference type="SUPFAM" id="SSF63817">
    <property type="entry name" value="Sortase"/>
    <property type="match status" value="1"/>
</dbReference>
<dbReference type="GO" id="GO:0016787">
    <property type="term" value="F:hydrolase activity"/>
    <property type="evidence" value="ECO:0007669"/>
    <property type="project" value="UniProtKB-KW"/>
</dbReference>
<keyword evidence="3" id="KW-0812">Transmembrane</keyword>